<dbReference type="SUPFAM" id="SSF64484">
    <property type="entry name" value="beta and beta-prime subunits of DNA dependent RNA-polymerase"/>
    <property type="match status" value="1"/>
</dbReference>
<evidence type="ECO:0000256" key="6">
    <source>
        <dbReference type="RuleBase" id="RU000434"/>
    </source>
</evidence>
<feature type="domain" description="RNA polymerase Rpb2" evidence="7">
    <location>
        <begin position="192"/>
        <end position="334"/>
    </location>
</feature>
<evidence type="ECO:0000256" key="4">
    <source>
        <dbReference type="ARBA" id="ARBA00022695"/>
    </source>
</evidence>
<evidence type="ECO:0000313" key="11">
    <source>
        <dbReference type="Proteomes" id="UP000000578"/>
    </source>
</evidence>
<dbReference type="NCBIfam" id="NF007175">
    <property type="entry name" value="PRK09606.1"/>
    <property type="match status" value="1"/>
</dbReference>
<dbReference type="GO" id="GO:0032549">
    <property type="term" value="F:ribonucleoside binding"/>
    <property type="evidence" value="ECO:0007669"/>
    <property type="project" value="InterPro"/>
</dbReference>
<dbReference type="EC" id="2.7.7.6" evidence="1"/>
<feature type="domain" description="RNA polymerase beta subunit protrusion" evidence="8">
    <location>
        <begin position="20"/>
        <end position="372"/>
    </location>
</feature>
<evidence type="ECO:0000313" key="10">
    <source>
        <dbReference type="EMBL" id="AAR39027.1"/>
    </source>
</evidence>
<proteinExistence type="inferred from homology"/>
<dbReference type="InterPro" id="IPR007642">
    <property type="entry name" value="RNA_pol_Rpb2_2"/>
</dbReference>
<dbReference type="GO" id="GO:0003677">
    <property type="term" value="F:DNA binding"/>
    <property type="evidence" value="ECO:0007669"/>
    <property type="project" value="InterPro"/>
</dbReference>
<sequence length="493" mass="57163">MEYNVYSKLLIKKYYEEHPITRPQLDSFNWLIDHGLKRIIQEVGKVEFEVTPEGVKEAYLVAVDIEVGKAQIIDIQGPRIIYPYEARLRQLTYSAPVRVRFQYYEDGELKEDRWVKIGELPVMVRSKICNTYGLSEEELLKVYEDPLDPGGYFIINGVDRVIVMEENLAPNQFYVQENNGEYVGKMLSVRGGRKIPITIELKKDGILYLTFSRLENVPLIPFVKVLGIKDNEIAQYLGNYEETFINLLEFADQDYESIILGKIKIPGLTKEEKQAKYERLYEIVDNYLLPHIGYDPSLRRLKAINLLKYASKLLKLAHGEIKEDDRDHYMNKRILMAGDLVGELFRSAFYAQLQNLKYIYQRNAKRKKITSIEEFVSVDVFNQRIETAFATGQWVGGKTGISQLLDRTNYLATVWALNRVTTSLEEENEMIEARRTHGTHWGRLDPIDTPEDKSIGLRKALTLLSKITVDIEEEKILPIIKELGAKLEYERNS</sequence>
<feature type="domain" description="RNA polymerase Rpb2" evidence="9">
    <location>
        <begin position="403"/>
        <end position="467"/>
    </location>
</feature>
<dbReference type="STRING" id="228908.NEQ173"/>
<evidence type="ECO:0000259" key="7">
    <source>
        <dbReference type="Pfam" id="PF04561"/>
    </source>
</evidence>
<evidence type="ECO:0000259" key="8">
    <source>
        <dbReference type="Pfam" id="PF04563"/>
    </source>
</evidence>
<dbReference type="Gene3D" id="3.90.1100.10">
    <property type="match status" value="2"/>
</dbReference>
<keyword evidence="2" id="KW-0240">DNA-directed RNA polymerase</keyword>
<dbReference type="Proteomes" id="UP000000578">
    <property type="component" value="Chromosome"/>
</dbReference>
<keyword evidence="11" id="KW-1185">Reference proteome</keyword>
<dbReference type="GO" id="GO:0006351">
    <property type="term" value="P:DNA-templated transcription"/>
    <property type="evidence" value="ECO:0007669"/>
    <property type="project" value="InterPro"/>
</dbReference>
<evidence type="ECO:0000256" key="5">
    <source>
        <dbReference type="ARBA" id="ARBA00023163"/>
    </source>
</evidence>
<dbReference type="EMBL" id="AE017199">
    <property type="protein sequence ID" value="AAR39027.1"/>
    <property type="molecule type" value="Genomic_DNA"/>
</dbReference>
<dbReference type="Pfam" id="PF04563">
    <property type="entry name" value="RNA_pol_Rpb2_1"/>
    <property type="match status" value="1"/>
</dbReference>
<dbReference type="EnsemblBacteria" id="AAR39027">
    <property type="protein sequence ID" value="AAR39027"/>
    <property type="gene ID" value="NEQ173"/>
</dbReference>
<dbReference type="InterPro" id="IPR007645">
    <property type="entry name" value="RNA_pol_Rpb2_3"/>
</dbReference>
<reference evidence="10 11" key="1">
    <citation type="journal article" date="2003" name="Proc. Natl. Acad. Sci. U.S.A.">
        <title>The genome of Nanoarchaeum equitans: insights into early archaeal evolution and derived parasitism.</title>
        <authorList>
            <person name="Waters E."/>
            <person name="Hohn M.J."/>
            <person name="Ahel I."/>
            <person name="Graham D.E."/>
            <person name="Adams M.D."/>
            <person name="Barnstead M."/>
            <person name="Beeson K.Y."/>
            <person name="Bibbs L."/>
            <person name="Bolanos R."/>
            <person name="Keller M."/>
            <person name="Kretz K."/>
            <person name="Lin X."/>
            <person name="Mathur E."/>
            <person name="Ni J."/>
            <person name="Podar M."/>
            <person name="Richardson T."/>
            <person name="Sutton G.G."/>
            <person name="Simon M."/>
            <person name="Soll D."/>
            <person name="Stetter K.O."/>
            <person name="Short J.M."/>
            <person name="Noordewier M."/>
        </authorList>
    </citation>
    <scope>NUCLEOTIDE SEQUENCE [LARGE SCALE GENOMIC DNA]</scope>
    <source>
        <strain evidence="10 11">Kin4-M</strain>
    </source>
</reference>
<name>Q74NB5_NANEQ</name>
<protein>
    <recommendedName>
        <fullName evidence="1">DNA-directed RNA polymerase</fullName>
        <ecNumber evidence="1">2.7.7.6</ecNumber>
    </recommendedName>
</protein>
<comment type="similarity">
    <text evidence="6">Belongs to the RNA polymerase beta chain family.</text>
</comment>
<dbReference type="Pfam" id="PF04565">
    <property type="entry name" value="RNA_pol_Rpb2_3"/>
    <property type="match status" value="1"/>
</dbReference>
<keyword evidence="5" id="KW-0804">Transcription</keyword>
<gene>
    <name evidence="10" type="ordered locus">NEQ173</name>
</gene>
<keyword evidence="4" id="KW-0548">Nucleotidyltransferase</keyword>
<dbReference type="InterPro" id="IPR007644">
    <property type="entry name" value="RNA_pol_bsu_protrusion"/>
</dbReference>
<evidence type="ECO:0000256" key="3">
    <source>
        <dbReference type="ARBA" id="ARBA00022679"/>
    </source>
</evidence>
<accession>Q74NB5</accession>
<dbReference type="GO" id="GO:0003899">
    <property type="term" value="F:DNA-directed RNA polymerase activity"/>
    <property type="evidence" value="ECO:0007669"/>
    <property type="project" value="UniProtKB-EC"/>
</dbReference>
<dbReference type="PANTHER" id="PTHR20856">
    <property type="entry name" value="DNA-DIRECTED RNA POLYMERASE I SUBUNIT 2"/>
    <property type="match status" value="1"/>
</dbReference>
<dbReference type="KEGG" id="neq:NEQ173"/>
<dbReference type="Pfam" id="PF04561">
    <property type="entry name" value="RNA_pol_Rpb2_2"/>
    <property type="match status" value="1"/>
</dbReference>
<keyword evidence="3" id="KW-0808">Transferase</keyword>
<dbReference type="GO" id="GO:0000428">
    <property type="term" value="C:DNA-directed RNA polymerase complex"/>
    <property type="evidence" value="ECO:0007669"/>
    <property type="project" value="UniProtKB-KW"/>
</dbReference>
<dbReference type="HOGENOM" id="CLU_000524_5_3_2"/>
<organism evidence="10 11">
    <name type="scientific">Nanoarchaeum equitans (strain Kin4-M)</name>
    <dbReference type="NCBI Taxonomy" id="228908"/>
    <lineage>
        <taxon>Archaea</taxon>
        <taxon>Nanobdellota</taxon>
        <taxon>Candidatus Nanoarchaeia</taxon>
        <taxon>Nanoarchaeales</taxon>
        <taxon>Nanoarchaeaceae</taxon>
        <taxon>Nanoarchaeum</taxon>
    </lineage>
</organism>
<dbReference type="AlphaFoldDB" id="Q74NB5"/>
<dbReference type="InterPro" id="IPR015712">
    <property type="entry name" value="DNA-dir_RNA_pol_su2"/>
</dbReference>
<dbReference type="BioCyc" id="NEQU228908:GJB6-185-MONOMER"/>
<evidence type="ECO:0000259" key="9">
    <source>
        <dbReference type="Pfam" id="PF04565"/>
    </source>
</evidence>
<evidence type="ECO:0000256" key="2">
    <source>
        <dbReference type="ARBA" id="ARBA00022478"/>
    </source>
</evidence>
<evidence type="ECO:0000256" key="1">
    <source>
        <dbReference type="ARBA" id="ARBA00012418"/>
    </source>
</evidence>